<accession>A0A6A4GX68</accession>
<reference evidence="2" key="1">
    <citation type="journal article" date="2019" name="Environ. Microbiol.">
        <title>Fungal ecological strategies reflected in gene transcription - a case study of two litter decomposers.</title>
        <authorList>
            <person name="Barbi F."/>
            <person name="Kohler A."/>
            <person name="Barry K."/>
            <person name="Baskaran P."/>
            <person name="Daum C."/>
            <person name="Fauchery L."/>
            <person name="Ihrmark K."/>
            <person name="Kuo A."/>
            <person name="LaButti K."/>
            <person name="Lipzen A."/>
            <person name="Morin E."/>
            <person name="Grigoriev I.V."/>
            <person name="Henrissat B."/>
            <person name="Lindahl B."/>
            <person name="Martin F."/>
        </authorList>
    </citation>
    <scope>NUCLEOTIDE SEQUENCE</scope>
    <source>
        <strain evidence="2">JB14</strain>
    </source>
</reference>
<dbReference type="EMBL" id="ML769672">
    <property type="protein sequence ID" value="KAE9390033.1"/>
    <property type="molecule type" value="Genomic_DNA"/>
</dbReference>
<keyword evidence="3" id="KW-1185">Reference proteome</keyword>
<evidence type="ECO:0000313" key="3">
    <source>
        <dbReference type="Proteomes" id="UP000799118"/>
    </source>
</evidence>
<dbReference type="AlphaFoldDB" id="A0A6A4GX68"/>
<gene>
    <name evidence="2" type="ORF">BT96DRAFT_1002642</name>
</gene>
<evidence type="ECO:0000256" key="1">
    <source>
        <dbReference type="SAM" id="MobiDB-lite"/>
    </source>
</evidence>
<name>A0A6A4GX68_9AGAR</name>
<dbReference type="Proteomes" id="UP000799118">
    <property type="component" value="Unassembled WGS sequence"/>
</dbReference>
<sequence>MNRLFQKLQDDWEAANAPLRAQYEAQLRADKERAELERQREEETQRLREEEQRQQEGETAKGIEKKQATSETNHGLKERNRGTVNTNRFQLATDDESGITFLGPTLPAPPPMPSQMQSYWNYPPKFITMFARFYDEHGHAPRATRGQWEPSDGPLS</sequence>
<protein>
    <submittedName>
        <fullName evidence="2">Uncharacterized protein</fullName>
    </submittedName>
</protein>
<feature type="region of interest" description="Disordered" evidence="1">
    <location>
        <begin position="32"/>
        <end position="108"/>
    </location>
</feature>
<evidence type="ECO:0000313" key="2">
    <source>
        <dbReference type="EMBL" id="KAE9390033.1"/>
    </source>
</evidence>
<feature type="compositionally biased region" description="Basic and acidic residues" evidence="1">
    <location>
        <begin position="32"/>
        <end position="81"/>
    </location>
</feature>
<organism evidence="2 3">
    <name type="scientific">Gymnopus androsaceus JB14</name>
    <dbReference type="NCBI Taxonomy" id="1447944"/>
    <lineage>
        <taxon>Eukaryota</taxon>
        <taxon>Fungi</taxon>
        <taxon>Dikarya</taxon>
        <taxon>Basidiomycota</taxon>
        <taxon>Agaricomycotina</taxon>
        <taxon>Agaricomycetes</taxon>
        <taxon>Agaricomycetidae</taxon>
        <taxon>Agaricales</taxon>
        <taxon>Marasmiineae</taxon>
        <taxon>Omphalotaceae</taxon>
        <taxon>Gymnopus</taxon>
    </lineage>
</organism>
<proteinExistence type="predicted"/>